<evidence type="ECO:0000313" key="2">
    <source>
        <dbReference type="Proteomes" id="UP000252182"/>
    </source>
</evidence>
<sequence length="496" mass="54121">MNKTAIAEIISTQYLIPGVFNKFDPSSAMRGPREMPRSIALFGPINNPLFNPANFDHAITLTTDAAARGMLGAASIGYQMWKAAKANAIKGLPIRFVAQRDDATAVARVVTITISVGAPASRQNGEQAIYIGGERYSVGILSTDSAAAIAEKFAAKLNTANNLFSVLLVGNVMTLKAKTKGQLANLIDFRTRYYRTDELVSGVTVSMKTTVNGAVNPSISAAIANLAKTRDTEWVIPYTDGANMGILEAELMRRWGQEVQSDVQAIVAMRGTEGAHTTWLKSRNCPLVHSIHTNKDMSSPWELASMAGATIESMAMLDPATPHTGAALVGYKPAATGESLNEDQINNIMLEGGSSVSVHADNTATLMRMVTNYTTHNTGAYDTSMRELNWIKTLSWFRWYRNAEFSIKTQGFKMGEYAEAIPGQKIMTYDVAQDMLLGIYDNAIGIGRMQNPEYYKDTLLIQIDGPQGRLKIRDEPVIMNQLYQTAITSQWVAGHV</sequence>
<evidence type="ECO:0000313" key="1">
    <source>
        <dbReference type="EMBL" id="AXF86399.1"/>
    </source>
</evidence>
<dbReference type="OrthoDB" id="5442644at2"/>
<reference evidence="2" key="1">
    <citation type="submission" date="2018-07" db="EMBL/GenBank/DDBJ databases">
        <authorList>
            <person name="Kim H."/>
        </authorList>
    </citation>
    <scope>NUCLEOTIDE SEQUENCE [LARGE SCALE GENOMIC DNA]</scope>
    <source>
        <strain evidence="2">F02</strain>
    </source>
</reference>
<dbReference type="EMBL" id="CP031124">
    <property type="protein sequence ID" value="AXF86399.1"/>
    <property type="molecule type" value="Genomic_DNA"/>
</dbReference>
<proteinExistence type="predicted"/>
<gene>
    <name evidence="1" type="ORF">DTO96_102153</name>
</gene>
<dbReference type="KEGG" id="hyf:DTO96_102153"/>
<evidence type="ECO:0008006" key="3">
    <source>
        <dbReference type="Google" id="ProtNLM"/>
    </source>
</evidence>
<accession>A0A345DDG1</accession>
<dbReference type="RefSeq" id="WP_114563478.1">
    <property type="nucleotide sequence ID" value="NZ_CP031124.1"/>
</dbReference>
<name>A0A345DDG1_9BURK</name>
<keyword evidence="2" id="KW-1185">Reference proteome</keyword>
<protein>
    <recommendedName>
        <fullName evidence="3">Phage tail protein</fullName>
    </recommendedName>
</protein>
<organism evidence="1 2">
    <name type="scientific">Ephemeroptericola cinctiostellae</name>
    <dbReference type="NCBI Taxonomy" id="2268024"/>
    <lineage>
        <taxon>Bacteria</taxon>
        <taxon>Pseudomonadati</taxon>
        <taxon>Pseudomonadota</taxon>
        <taxon>Betaproteobacteria</taxon>
        <taxon>Burkholderiales</taxon>
        <taxon>Burkholderiaceae</taxon>
        <taxon>Ephemeroptericola</taxon>
    </lineage>
</organism>
<dbReference type="AlphaFoldDB" id="A0A345DDG1"/>
<dbReference type="Proteomes" id="UP000252182">
    <property type="component" value="Chromosome"/>
</dbReference>